<reference evidence="1 2" key="1">
    <citation type="submission" date="2018-06" db="EMBL/GenBank/DDBJ databases">
        <title>OYT1 Genome Sequencing.</title>
        <authorList>
            <person name="Kato S."/>
            <person name="Itoh T."/>
            <person name="Ohkuma M."/>
        </authorList>
    </citation>
    <scope>NUCLEOTIDE SEQUENCE [LARGE SCALE GENOMIC DNA]</scope>
    <source>
        <strain evidence="1 2">OYT1</strain>
    </source>
</reference>
<protein>
    <submittedName>
        <fullName evidence="1">Uncharacterized protein</fullName>
    </submittedName>
</protein>
<dbReference type="RefSeq" id="WP_062627482.1">
    <property type="nucleotide sequence ID" value="NZ_AP018738.1"/>
</dbReference>
<dbReference type="Proteomes" id="UP000033070">
    <property type="component" value="Chromosome"/>
</dbReference>
<gene>
    <name evidence="1" type="ORF">OYT1_ch1566</name>
</gene>
<evidence type="ECO:0000313" key="2">
    <source>
        <dbReference type="Proteomes" id="UP000033070"/>
    </source>
</evidence>
<name>A0A2Z6GCL7_9PROT</name>
<sequence length="133" mass="15243">MRDSIVARVEFSFRGVNYELESQLDLEQVLDKFLDLPSLHNVMAVEHDIDTYSYIFEVMELEPIIFRDATGRAADFLHDGEFDLEGYKALLGESEKMDTLRVIASIEMGIENLDKHPQLKSALMRAYQLGLEA</sequence>
<dbReference type="OrthoDB" id="5612448at2"/>
<proteinExistence type="predicted"/>
<accession>A0A2Z6GCL7</accession>
<dbReference type="AlphaFoldDB" id="A0A2Z6GCL7"/>
<keyword evidence="2" id="KW-1185">Reference proteome</keyword>
<dbReference type="KEGG" id="fam:OYT1_ch1566"/>
<evidence type="ECO:0000313" key="1">
    <source>
        <dbReference type="EMBL" id="BBE51114.1"/>
    </source>
</evidence>
<organism evidence="1 2">
    <name type="scientific">Ferriphaselus amnicola</name>
    <dbReference type="NCBI Taxonomy" id="1188319"/>
    <lineage>
        <taxon>Bacteria</taxon>
        <taxon>Pseudomonadati</taxon>
        <taxon>Pseudomonadota</taxon>
        <taxon>Betaproteobacteria</taxon>
        <taxon>Nitrosomonadales</taxon>
        <taxon>Gallionellaceae</taxon>
        <taxon>Ferriphaselus</taxon>
    </lineage>
</organism>
<dbReference type="EMBL" id="AP018738">
    <property type="protein sequence ID" value="BBE51114.1"/>
    <property type="molecule type" value="Genomic_DNA"/>
</dbReference>
<dbReference type="STRING" id="1188319.OYT1_02377"/>